<dbReference type="RefSeq" id="WP_069583893.1">
    <property type="nucleotide sequence ID" value="NZ_LMVM01000037.1"/>
</dbReference>
<gene>
    <name evidence="1" type="ORF">ASJ80_01285</name>
</gene>
<protein>
    <submittedName>
        <fullName evidence="1">Uncharacterized protein</fullName>
    </submittedName>
</protein>
<proteinExistence type="predicted"/>
<comment type="caution">
    <text evidence="1">The sequence shown here is derived from an EMBL/GenBank/DDBJ whole genome shotgun (WGS) entry which is preliminary data.</text>
</comment>
<name>A0A2A2H2S5_METBR</name>
<dbReference type="AlphaFoldDB" id="A0A2A2H2S5"/>
<dbReference type="EMBL" id="LMVM01000037">
    <property type="protein sequence ID" value="PAV03634.1"/>
    <property type="molecule type" value="Genomic_DNA"/>
</dbReference>
<evidence type="ECO:0000313" key="1">
    <source>
        <dbReference type="EMBL" id="PAV03634.1"/>
    </source>
</evidence>
<dbReference type="OrthoDB" id="68236at2157"/>
<reference evidence="1 2" key="1">
    <citation type="journal article" date="2017" name="BMC Genomics">
        <title>Genomic analysis of methanogenic archaea reveals a shift towards energy conservation.</title>
        <authorList>
            <person name="Gilmore S.P."/>
            <person name="Henske J.K."/>
            <person name="Sexton J.A."/>
            <person name="Solomon K.V."/>
            <person name="Seppala S."/>
            <person name="Yoo J.I."/>
            <person name="Huyett L.M."/>
            <person name="Pressman A."/>
            <person name="Cogan J.Z."/>
            <person name="Kivenson V."/>
            <person name="Peng X."/>
            <person name="Tan Y."/>
            <person name="Valentine D.L."/>
            <person name="O'Malley M.A."/>
        </authorList>
    </citation>
    <scope>NUCLEOTIDE SEQUENCE [LARGE SCALE GENOMIC DNA]</scope>
    <source>
        <strain evidence="1 2">M.o.H.</strain>
    </source>
</reference>
<accession>A0A2A2H2S5</accession>
<organism evidence="1 2">
    <name type="scientific">Methanobacterium bryantii</name>
    <dbReference type="NCBI Taxonomy" id="2161"/>
    <lineage>
        <taxon>Archaea</taxon>
        <taxon>Methanobacteriati</taxon>
        <taxon>Methanobacteriota</taxon>
        <taxon>Methanomada group</taxon>
        <taxon>Methanobacteria</taxon>
        <taxon>Methanobacteriales</taxon>
        <taxon>Methanobacteriaceae</taxon>
        <taxon>Methanobacterium</taxon>
    </lineage>
</organism>
<keyword evidence="2" id="KW-1185">Reference proteome</keyword>
<evidence type="ECO:0000313" key="2">
    <source>
        <dbReference type="Proteomes" id="UP000217784"/>
    </source>
</evidence>
<sequence>MAEVLVPVTFSREIEGKISDLVIPEEFVKDFRFISDTELIVVIRVLGSDIEKPLNFFESSKGDKFTIKTIESNGKQIYDEFTLIDMESNEGPYPTADIDIEPQEIKLILEFEIK</sequence>
<dbReference type="Proteomes" id="UP000217784">
    <property type="component" value="Unassembled WGS sequence"/>
</dbReference>